<dbReference type="EMBL" id="MBDS01000018">
    <property type="protein sequence ID" value="OPB85873.1"/>
    <property type="molecule type" value="Genomic_DNA"/>
</dbReference>
<dbReference type="Proteomes" id="UP000190016">
    <property type="component" value="Unassembled WGS sequence"/>
</dbReference>
<protein>
    <recommendedName>
        <fullName evidence="3">Lanthionine synthetase</fullName>
    </recommendedName>
</protein>
<comment type="caution">
    <text evidence="1">The sequence shown here is derived from an EMBL/GenBank/DDBJ whole genome shotgun (WGS) entry which is preliminary data.</text>
</comment>
<proteinExistence type="predicted"/>
<reference evidence="1 2" key="1">
    <citation type="submission" date="2016-07" db="EMBL/GenBank/DDBJ databases">
        <title>Revisiting the Taxonomy of the Elizabethkingia Genus based on Whole-Genome Sequencing, Optical Mapping, and MALDI-TOF.</title>
        <authorList>
            <person name="Nicholson A.C."/>
        </authorList>
    </citation>
    <scope>NUCLEOTIDE SEQUENCE [LARGE SCALE GENOMIC DNA]</scope>
    <source>
        <strain evidence="1 2">C1558</strain>
    </source>
</reference>
<name>A0ABX3N5L3_9FLAO</name>
<sequence>MITSNEYYHFLSSLISKNNKYNWSTGLNGKSAVALFFFQYYQTYSEINAYNIGIDVLQNELDEIHKIKDLSLHKGVSGIGWFINYLSSEKIIEVNADTFLPGFIEKQLKKVFFSNLILLTTNQLQICSDVLFYFSCRLFSTKRKRLKTIYHDTINQILILQTHFLYQLEASHLSAQLSFEPIFSNIKSLVYLYEEGYKSPVTELLLAKYILLGKSFITSNLSNFELTILSKAYKILHKRDLERTIKNLLKMQNHSSDSNINNENIGLWDNGIAKKGLSIINKEYSINNLSLKYLLEIV</sequence>
<evidence type="ECO:0000313" key="2">
    <source>
        <dbReference type="Proteomes" id="UP000190016"/>
    </source>
</evidence>
<dbReference type="Gene3D" id="1.50.10.20">
    <property type="match status" value="1"/>
</dbReference>
<keyword evidence="2" id="KW-1185">Reference proteome</keyword>
<evidence type="ECO:0008006" key="3">
    <source>
        <dbReference type="Google" id="ProtNLM"/>
    </source>
</evidence>
<organism evidence="1 2">
    <name type="scientific">Elizabethkingia ursingii</name>
    <dbReference type="NCBI Taxonomy" id="1756150"/>
    <lineage>
        <taxon>Bacteria</taxon>
        <taxon>Pseudomonadati</taxon>
        <taxon>Bacteroidota</taxon>
        <taxon>Flavobacteriia</taxon>
        <taxon>Flavobacteriales</taxon>
        <taxon>Weeksellaceae</taxon>
        <taxon>Elizabethkingia</taxon>
    </lineage>
</organism>
<accession>A0ABX3N5L3</accession>
<dbReference type="SUPFAM" id="SSF158745">
    <property type="entry name" value="LanC-like"/>
    <property type="match status" value="1"/>
</dbReference>
<evidence type="ECO:0000313" key="1">
    <source>
        <dbReference type="EMBL" id="OPB85873.1"/>
    </source>
</evidence>
<gene>
    <name evidence="1" type="ORF">BB021_12505</name>
</gene>
<dbReference type="RefSeq" id="WP_078779307.1">
    <property type="nucleotide sequence ID" value="NZ_MBDS01000018.1"/>
</dbReference>